<dbReference type="InterPro" id="IPR004150">
    <property type="entry name" value="NAD_DNA_ligase_OB"/>
</dbReference>
<evidence type="ECO:0000259" key="16">
    <source>
        <dbReference type="PROSITE" id="PS50172"/>
    </source>
</evidence>
<dbReference type="SUPFAM" id="SSF52113">
    <property type="entry name" value="BRCT domain"/>
    <property type="match status" value="1"/>
</dbReference>
<feature type="compositionally biased region" description="Acidic residues" evidence="15">
    <location>
        <begin position="816"/>
        <end position="825"/>
    </location>
</feature>
<sequence>MTRKGLSPDAPTCRRGPDGVSEPWGKIDTVSPEPASPPAQRVEPETAIPSESLRDEYEALADEVRRHRTLYYNQDAPEISDAEYDVLFRQLEEFEALHPEMIANDSPTQEVGGEATAAFAPVEHLARMYSLEDVFSVSELEAWIRRAEANVAALGLVPAKWLTELKIDGLAVNLLYRNGELVRAATRGDGRTGEDVTHNVLTIKDVPQRLSGEGHPEEVEIRGEVYIPTKAFIEYNEALIERGKAPLANPRNAAAGSLRQKDPGETAKRPLKMFVHGIGAREGLTATSQAETYDLLKAWGLPTSPYYEVLETYEEVLAFIERYGQKRHSLIHEIDGIVVKADDFATQRALGHTSRVPRWAVAFKYPPEEVHTKLLDILVNVGRTGRVTPFGVMEPVKVAGSTVSMATLHNQDVVKAKGVMIGDIVVLRKAGDVIPEIVGPVLALRDQQDPPVRDFVMPTVCPSCGTQLAPSKEGEVDIRCPNARSCPSQLRERVFHLAGRGAFDIEALGWEAAIALTSGPGPDPATIGGYPRPEGPGVLDGEAQIFELAADWPDSNLRDRLADVAVWREKRVKGVGTGQWDLVPYFWTKPTARKPSVPTASTEKLFAEVQKAKTQPLWRVLVALSIRHVGPTASRALATRYGSMTALREVLATENAREQLADVDGVGPIIADALIEWFAEDWHREIVARWASAGVKMEDEQDASVGRSLEGLTVVVTGSLERFSRDEAKEAIIIRGGKASGSVSKKTDYVVAGENAGSKLDKAEQYGVPILDEDAFRRLLENGPGEWRPAAGEQPESGPEDDGGAAPPEQLAAEIGEAESDGDER</sequence>
<feature type="binding site" evidence="13">
    <location>
        <position position="187"/>
    </location>
    <ligand>
        <name>NAD(+)</name>
        <dbReference type="ChEBI" id="CHEBI:57540"/>
    </ligand>
</feature>
<comment type="similarity">
    <text evidence="12 13">Belongs to the NAD-dependent DNA ligase family. LigA subfamily.</text>
</comment>
<evidence type="ECO:0000256" key="2">
    <source>
        <dbReference type="ARBA" id="ARBA00013308"/>
    </source>
</evidence>
<dbReference type="NCBIfam" id="NF005932">
    <property type="entry name" value="PRK07956.1"/>
    <property type="match status" value="1"/>
</dbReference>
<dbReference type="PIRSF" id="PIRSF001604">
    <property type="entry name" value="LigA"/>
    <property type="match status" value="1"/>
</dbReference>
<dbReference type="Gene3D" id="3.30.470.30">
    <property type="entry name" value="DNA ligase/mRNA capping enzyme"/>
    <property type="match status" value="1"/>
</dbReference>
<keyword evidence="10 13" id="KW-0234">DNA repair</keyword>
<dbReference type="GO" id="GO:0006260">
    <property type="term" value="P:DNA replication"/>
    <property type="evidence" value="ECO:0007669"/>
    <property type="project" value="UniProtKB-KW"/>
</dbReference>
<dbReference type="PROSITE" id="PS01055">
    <property type="entry name" value="DNA_LIGASE_N1"/>
    <property type="match status" value="1"/>
</dbReference>
<feature type="binding site" evidence="13">
    <location>
        <position position="164"/>
    </location>
    <ligand>
        <name>NAD(+)</name>
        <dbReference type="ChEBI" id="CHEBI:57540"/>
    </ligand>
</feature>
<evidence type="ECO:0000256" key="14">
    <source>
        <dbReference type="RuleBase" id="RU000618"/>
    </source>
</evidence>
<protein>
    <recommendedName>
        <fullName evidence="2 13">DNA ligase</fullName>
        <ecNumber evidence="1 13">6.5.1.2</ecNumber>
    </recommendedName>
    <alternativeName>
        <fullName evidence="13">Polydeoxyribonucleotide synthase [NAD(+)]</fullName>
    </alternativeName>
</protein>
<feature type="binding site" evidence="13">
    <location>
        <position position="480"/>
    </location>
    <ligand>
        <name>Zn(2+)</name>
        <dbReference type="ChEBI" id="CHEBI:29105"/>
    </ligand>
</feature>
<dbReference type="FunFam" id="2.40.50.140:FF:000012">
    <property type="entry name" value="DNA ligase"/>
    <property type="match status" value="1"/>
</dbReference>
<evidence type="ECO:0000256" key="9">
    <source>
        <dbReference type="ARBA" id="ARBA00023027"/>
    </source>
</evidence>
<keyword evidence="4 13" id="KW-0235">DNA replication</keyword>
<reference evidence="17" key="1">
    <citation type="submission" date="2024-07" db="EMBL/GenBank/DDBJ databases">
        <authorList>
            <person name="fu j."/>
        </authorList>
    </citation>
    <scope>NUCLEOTIDE SEQUENCE</scope>
    <source>
        <strain evidence="17">P10A9</strain>
    </source>
</reference>
<dbReference type="GO" id="GO:0005829">
    <property type="term" value="C:cytosol"/>
    <property type="evidence" value="ECO:0007669"/>
    <property type="project" value="TreeGrafter"/>
</dbReference>
<evidence type="ECO:0000256" key="10">
    <source>
        <dbReference type="ARBA" id="ARBA00023204"/>
    </source>
</evidence>
<accession>A0AB39L8G0</accession>
<evidence type="ECO:0000256" key="8">
    <source>
        <dbReference type="ARBA" id="ARBA00022842"/>
    </source>
</evidence>
<feature type="binding site" evidence="13">
    <location>
        <position position="224"/>
    </location>
    <ligand>
        <name>NAD(+)</name>
        <dbReference type="ChEBI" id="CHEBI:57540"/>
    </ligand>
</feature>
<comment type="function">
    <text evidence="13">DNA ligase that catalyzes the formation of phosphodiester linkages between 5'-phosphoryl and 3'-hydroxyl groups in double-stranded DNA using NAD as a coenzyme and as the energy source for the reaction. It is essential for DNA replication and repair of damaged DNA.</text>
</comment>
<gene>
    <name evidence="13 17" type="primary">ligA</name>
    <name evidence="17" type="ORF">AB5L97_06815</name>
</gene>
<dbReference type="Gene3D" id="3.40.50.10190">
    <property type="entry name" value="BRCT domain"/>
    <property type="match status" value="1"/>
</dbReference>
<evidence type="ECO:0000256" key="7">
    <source>
        <dbReference type="ARBA" id="ARBA00022833"/>
    </source>
</evidence>
<keyword evidence="5 13" id="KW-0479">Metal-binding</keyword>
<dbReference type="InterPro" id="IPR013840">
    <property type="entry name" value="DNAligase_N"/>
</dbReference>
<dbReference type="Gene3D" id="1.10.150.20">
    <property type="entry name" value="5' to 3' exonuclease, C-terminal subdomain"/>
    <property type="match status" value="2"/>
</dbReference>
<evidence type="ECO:0000256" key="6">
    <source>
        <dbReference type="ARBA" id="ARBA00022763"/>
    </source>
</evidence>
<dbReference type="InterPro" id="IPR001679">
    <property type="entry name" value="DNA_ligase"/>
</dbReference>
<dbReference type="Pfam" id="PF01653">
    <property type="entry name" value="DNA_ligase_aden"/>
    <property type="match status" value="1"/>
</dbReference>
<dbReference type="HAMAP" id="MF_01588">
    <property type="entry name" value="DNA_ligase_A"/>
    <property type="match status" value="1"/>
</dbReference>
<dbReference type="GO" id="GO:0003911">
    <property type="term" value="F:DNA ligase (NAD+) activity"/>
    <property type="evidence" value="ECO:0007669"/>
    <property type="project" value="UniProtKB-UniRule"/>
</dbReference>
<dbReference type="Pfam" id="PF03120">
    <property type="entry name" value="OB_DNA_ligase"/>
    <property type="match status" value="1"/>
</dbReference>
<dbReference type="PROSITE" id="PS01056">
    <property type="entry name" value="DNA_LIGASE_N2"/>
    <property type="match status" value="1"/>
</dbReference>
<feature type="binding site" evidence="13">
    <location>
        <position position="486"/>
    </location>
    <ligand>
        <name>Zn(2+)</name>
        <dbReference type="ChEBI" id="CHEBI:29105"/>
    </ligand>
</feature>
<dbReference type="AlphaFoldDB" id="A0AB39L8G0"/>
<dbReference type="NCBIfam" id="TIGR00575">
    <property type="entry name" value="dnlj"/>
    <property type="match status" value="1"/>
</dbReference>
<dbReference type="Pfam" id="PF00533">
    <property type="entry name" value="BRCT"/>
    <property type="match status" value="1"/>
</dbReference>
<dbReference type="PROSITE" id="PS50172">
    <property type="entry name" value="BRCT"/>
    <property type="match status" value="1"/>
</dbReference>
<evidence type="ECO:0000256" key="11">
    <source>
        <dbReference type="ARBA" id="ARBA00034005"/>
    </source>
</evidence>
<evidence type="ECO:0000256" key="3">
    <source>
        <dbReference type="ARBA" id="ARBA00022598"/>
    </source>
</evidence>
<dbReference type="Gene3D" id="6.20.10.30">
    <property type="match status" value="1"/>
</dbReference>
<feature type="binding site" evidence="13">
    <location>
        <position position="464"/>
    </location>
    <ligand>
        <name>Zn(2+)</name>
        <dbReference type="ChEBI" id="CHEBI:29105"/>
    </ligand>
</feature>
<dbReference type="InterPro" id="IPR001357">
    <property type="entry name" value="BRCT_dom"/>
</dbReference>
<dbReference type="InterPro" id="IPR033136">
    <property type="entry name" value="DNA_ligase_CS"/>
</dbReference>
<feature type="binding site" evidence="13">
    <location>
        <position position="340"/>
    </location>
    <ligand>
        <name>NAD(+)</name>
        <dbReference type="ChEBI" id="CHEBI:57540"/>
    </ligand>
</feature>
<dbReference type="InterPro" id="IPR013839">
    <property type="entry name" value="DNAligase_adenylation"/>
</dbReference>
<keyword evidence="3 13" id="KW-0436">Ligase</keyword>
<evidence type="ECO:0000256" key="4">
    <source>
        <dbReference type="ARBA" id="ARBA00022705"/>
    </source>
</evidence>
<feature type="binding site" evidence="13">
    <location>
        <begin position="81"/>
        <end position="85"/>
    </location>
    <ligand>
        <name>NAD(+)</name>
        <dbReference type="ChEBI" id="CHEBI:57540"/>
    </ligand>
</feature>
<dbReference type="InterPro" id="IPR041663">
    <property type="entry name" value="DisA/LigA_HHH"/>
</dbReference>
<dbReference type="GO" id="GO:0046872">
    <property type="term" value="F:metal ion binding"/>
    <property type="evidence" value="ECO:0007669"/>
    <property type="project" value="UniProtKB-KW"/>
</dbReference>
<comment type="cofactor">
    <cofactor evidence="13">
        <name>Mg(2+)</name>
        <dbReference type="ChEBI" id="CHEBI:18420"/>
    </cofactor>
    <cofactor evidence="13">
        <name>Mn(2+)</name>
        <dbReference type="ChEBI" id="CHEBI:29035"/>
    </cofactor>
</comment>
<name>A0AB39L8G0_9MICC</name>
<dbReference type="CDD" id="cd17748">
    <property type="entry name" value="BRCT_DNA_ligase_like"/>
    <property type="match status" value="1"/>
</dbReference>
<comment type="catalytic activity">
    <reaction evidence="11 13 14">
        <text>NAD(+) + (deoxyribonucleotide)n-3'-hydroxyl + 5'-phospho-(deoxyribonucleotide)m = (deoxyribonucleotide)n+m + AMP + beta-nicotinamide D-nucleotide.</text>
        <dbReference type="EC" id="6.5.1.2"/>
    </reaction>
</comment>
<dbReference type="SMART" id="SM00292">
    <property type="entry name" value="BRCT"/>
    <property type="match status" value="1"/>
</dbReference>
<feature type="binding site" evidence="13">
    <location>
        <position position="461"/>
    </location>
    <ligand>
        <name>Zn(2+)</name>
        <dbReference type="ChEBI" id="CHEBI:29105"/>
    </ligand>
</feature>
<dbReference type="EC" id="6.5.1.2" evidence="1 13"/>
<proteinExistence type="inferred from homology"/>
<evidence type="ECO:0000256" key="13">
    <source>
        <dbReference type="HAMAP-Rule" id="MF_01588"/>
    </source>
</evidence>
<dbReference type="Gene3D" id="1.10.287.610">
    <property type="entry name" value="Helix hairpin bin"/>
    <property type="match status" value="1"/>
</dbReference>
<evidence type="ECO:0000256" key="1">
    <source>
        <dbReference type="ARBA" id="ARBA00012722"/>
    </source>
</evidence>
<dbReference type="SUPFAM" id="SSF56091">
    <property type="entry name" value="DNA ligase/mRNA capping enzyme, catalytic domain"/>
    <property type="match status" value="1"/>
</dbReference>
<dbReference type="InterPro" id="IPR004149">
    <property type="entry name" value="Znf_DNAligase_C4"/>
</dbReference>
<dbReference type="Pfam" id="PF03119">
    <property type="entry name" value="DNA_ligase_ZBD"/>
    <property type="match status" value="1"/>
</dbReference>
<dbReference type="FunFam" id="3.40.50.10190:FF:000054">
    <property type="entry name" value="DNA ligase"/>
    <property type="match status" value="1"/>
</dbReference>
<evidence type="ECO:0000256" key="15">
    <source>
        <dbReference type="SAM" id="MobiDB-lite"/>
    </source>
</evidence>
<dbReference type="PANTHER" id="PTHR23389:SF9">
    <property type="entry name" value="DNA LIGASE"/>
    <property type="match status" value="1"/>
</dbReference>
<keyword evidence="8 13" id="KW-0460">Magnesium</keyword>
<dbReference type="CDD" id="cd00114">
    <property type="entry name" value="LIGANc"/>
    <property type="match status" value="1"/>
</dbReference>
<dbReference type="SUPFAM" id="SSF50249">
    <property type="entry name" value="Nucleic acid-binding proteins"/>
    <property type="match status" value="1"/>
</dbReference>
<feature type="domain" description="BRCT" evidence="16">
    <location>
        <begin position="704"/>
        <end position="783"/>
    </location>
</feature>
<organism evidence="17">
    <name type="scientific">Sinomonas puerhi</name>
    <dbReference type="NCBI Taxonomy" id="3238584"/>
    <lineage>
        <taxon>Bacteria</taxon>
        <taxon>Bacillati</taxon>
        <taxon>Actinomycetota</taxon>
        <taxon>Actinomycetes</taxon>
        <taxon>Micrococcales</taxon>
        <taxon>Micrococcaceae</taxon>
        <taxon>Sinomonas</taxon>
    </lineage>
</organism>
<feature type="binding site" evidence="13">
    <location>
        <position position="364"/>
    </location>
    <ligand>
        <name>NAD(+)</name>
        <dbReference type="ChEBI" id="CHEBI:57540"/>
    </ligand>
</feature>
<dbReference type="InterPro" id="IPR012340">
    <property type="entry name" value="NA-bd_OB-fold"/>
</dbReference>
<dbReference type="InterPro" id="IPR036420">
    <property type="entry name" value="BRCT_dom_sf"/>
</dbReference>
<feature type="region of interest" description="Disordered" evidence="15">
    <location>
        <begin position="781"/>
        <end position="825"/>
    </location>
</feature>
<keyword evidence="7 13" id="KW-0862">Zinc</keyword>
<keyword evidence="13" id="KW-0464">Manganese</keyword>
<evidence type="ECO:0000256" key="12">
    <source>
        <dbReference type="ARBA" id="ARBA00060881"/>
    </source>
</evidence>
<dbReference type="PANTHER" id="PTHR23389">
    <property type="entry name" value="CHROMOSOME TRANSMISSION FIDELITY FACTOR 18"/>
    <property type="match status" value="1"/>
</dbReference>
<dbReference type="Pfam" id="PF12826">
    <property type="entry name" value="HHH_2"/>
    <property type="match status" value="1"/>
</dbReference>
<dbReference type="Gene3D" id="2.40.50.140">
    <property type="entry name" value="Nucleic acid-binding proteins"/>
    <property type="match status" value="1"/>
</dbReference>
<dbReference type="SUPFAM" id="SSF47781">
    <property type="entry name" value="RuvA domain 2-like"/>
    <property type="match status" value="2"/>
</dbReference>
<dbReference type="InterPro" id="IPR018239">
    <property type="entry name" value="DNA_ligase_AS"/>
</dbReference>
<dbReference type="KEGG" id="spue:AB5L97_06815"/>
<feature type="binding site" evidence="13">
    <location>
        <begin position="130"/>
        <end position="131"/>
    </location>
    <ligand>
        <name>NAD(+)</name>
        <dbReference type="ChEBI" id="CHEBI:57540"/>
    </ligand>
</feature>
<evidence type="ECO:0000313" key="17">
    <source>
        <dbReference type="EMBL" id="XDP46713.1"/>
    </source>
</evidence>
<dbReference type="SMART" id="SM00532">
    <property type="entry name" value="LIGANc"/>
    <property type="match status" value="1"/>
</dbReference>
<keyword evidence="6 13" id="KW-0227">DNA damage</keyword>
<feature type="active site" description="N6-AMP-lysine intermediate" evidence="13">
    <location>
        <position position="166"/>
    </location>
</feature>
<dbReference type="GO" id="GO:0006281">
    <property type="term" value="P:DNA repair"/>
    <property type="evidence" value="ECO:0007669"/>
    <property type="project" value="UniProtKB-KW"/>
</dbReference>
<dbReference type="FunFam" id="3.30.470.30:FF:000001">
    <property type="entry name" value="DNA ligase"/>
    <property type="match status" value="1"/>
</dbReference>
<evidence type="ECO:0000256" key="5">
    <source>
        <dbReference type="ARBA" id="ARBA00022723"/>
    </source>
</evidence>
<dbReference type="InterPro" id="IPR010994">
    <property type="entry name" value="RuvA_2-like"/>
</dbReference>
<feature type="region of interest" description="Disordered" evidence="15">
    <location>
        <begin position="1"/>
        <end position="53"/>
    </location>
</feature>
<dbReference type="EMBL" id="CP163302">
    <property type="protein sequence ID" value="XDP46713.1"/>
    <property type="molecule type" value="Genomic_DNA"/>
</dbReference>
<keyword evidence="9 13" id="KW-0520">NAD</keyword>